<name>A0ABU2J9W6_9ACTN</name>
<protein>
    <recommendedName>
        <fullName evidence="4">DivIVA domain-containing protein</fullName>
    </recommendedName>
</protein>
<evidence type="ECO:0000313" key="2">
    <source>
        <dbReference type="EMBL" id="MDT0261780.1"/>
    </source>
</evidence>
<feature type="region of interest" description="Disordered" evidence="1">
    <location>
        <begin position="93"/>
        <end position="112"/>
    </location>
</feature>
<comment type="caution">
    <text evidence="2">The sequence shown here is derived from an EMBL/GenBank/DDBJ whole genome shotgun (WGS) entry which is preliminary data.</text>
</comment>
<reference evidence="3" key="1">
    <citation type="submission" date="2023-07" db="EMBL/GenBank/DDBJ databases">
        <title>30 novel species of actinomycetes from the DSMZ collection.</title>
        <authorList>
            <person name="Nouioui I."/>
        </authorList>
    </citation>
    <scope>NUCLEOTIDE SEQUENCE [LARGE SCALE GENOMIC DNA]</scope>
    <source>
        <strain evidence="3">DSM 44399</strain>
    </source>
</reference>
<accession>A0ABU2J9W6</accession>
<evidence type="ECO:0000256" key="1">
    <source>
        <dbReference type="SAM" id="MobiDB-lite"/>
    </source>
</evidence>
<gene>
    <name evidence="2" type="ORF">RM423_10270</name>
</gene>
<dbReference type="EMBL" id="JAVREH010000010">
    <property type="protein sequence ID" value="MDT0261780.1"/>
    <property type="molecule type" value="Genomic_DNA"/>
</dbReference>
<dbReference type="RefSeq" id="WP_311422934.1">
    <property type="nucleotide sequence ID" value="NZ_JAVREH010000010.1"/>
</dbReference>
<keyword evidence="3" id="KW-1185">Reference proteome</keyword>
<organism evidence="2 3">
    <name type="scientific">Jatrophihabitans lederbergiae</name>
    <dbReference type="NCBI Taxonomy" id="3075547"/>
    <lineage>
        <taxon>Bacteria</taxon>
        <taxon>Bacillati</taxon>
        <taxon>Actinomycetota</taxon>
        <taxon>Actinomycetes</taxon>
        <taxon>Jatrophihabitantales</taxon>
        <taxon>Jatrophihabitantaceae</taxon>
        <taxon>Jatrophihabitans</taxon>
    </lineage>
</organism>
<evidence type="ECO:0008006" key="4">
    <source>
        <dbReference type="Google" id="ProtNLM"/>
    </source>
</evidence>
<evidence type="ECO:0000313" key="3">
    <source>
        <dbReference type="Proteomes" id="UP001183176"/>
    </source>
</evidence>
<dbReference type="Proteomes" id="UP001183176">
    <property type="component" value="Unassembled WGS sequence"/>
</dbReference>
<sequence length="112" mass="12479">MLLIGYLLLALVVAALLFYGVVALLPNGLSLTPQRDNPPFELPADRRMVREDLERVRIPIGLRGYRFAETDDLIDRLAAEIVVRDEEIARLRSPLQNTGEGSGQAAESHRDV</sequence>
<proteinExistence type="predicted"/>